<dbReference type="EMBL" id="GG700650">
    <property type="protein sequence ID" value="KFL60963.1"/>
    <property type="molecule type" value="Genomic_DNA"/>
</dbReference>
<dbReference type="GeneID" id="71777243"/>
<sequence length="283" mass="30864">MSAVDKAHHTLFPTKSNQPFKREPDGGRGRDGIKDTQTGTTPSIPGSLDALSEELYNLVVLERVVELDLAGSDQPLAQLADVASHLAQWRKDDADLDNLVKAVFVPDEVTHDGVGGRGAVGDQHDVVWVSVEQVCHGLARLVQPCRKLVFGERAGPTLTASTQLMSLVQDGCGHGAKGAYPVVSLYIHTSLIDWLLGSTVVELGVSWVDGEVLEHFASKGSSLIARTWWFDATHDSDTIVKMLLEMLLLLMLMLMIMMLDVGYNGRYSLVDRQIDDGLHLQPS</sequence>
<accession>A0A080WRY6</accession>
<name>A0A080WRY6_TRIRC</name>
<organism evidence="3 4">
    <name type="scientific">Trichophyton rubrum (strain ATCC MYA-4607 / CBS 118892)</name>
    <name type="common">Athlete's foot fungus</name>
    <dbReference type="NCBI Taxonomy" id="559305"/>
    <lineage>
        <taxon>Eukaryota</taxon>
        <taxon>Fungi</taxon>
        <taxon>Dikarya</taxon>
        <taxon>Ascomycota</taxon>
        <taxon>Pezizomycotina</taxon>
        <taxon>Eurotiomycetes</taxon>
        <taxon>Eurotiomycetidae</taxon>
        <taxon>Onygenales</taxon>
        <taxon>Arthrodermataceae</taxon>
        <taxon>Trichophyton</taxon>
    </lineage>
</organism>
<evidence type="ECO:0000256" key="1">
    <source>
        <dbReference type="SAM" id="MobiDB-lite"/>
    </source>
</evidence>
<dbReference type="Proteomes" id="UP000008864">
    <property type="component" value="Unassembled WGS sequence"/>
</dbReference>
<proteinExistence type="predicted"/>
<dbReference type="InParanoid" id="A0A080WRY6"/>
<evidence type="ECO:0000256" key="2">
    <source>
        <dbReference type="SAM" id="Phobius"/>
    </source>
</evidence>
<reference evidence="4" key="1">
    <citation type="journal article" date="2012" name="MBio">
        <title>Comparative genome analysis of Trichophyton rubrum and related dermatophytes reveals candidate genes involved in infection.</title>
        <authorList>
            <person name="Martinez D.A."/>
            <person name="Oliver B.G."/>
            <person name="Graeser Y."/>
            <person name="Goldberg J.M."/>
            <person name="Li W."/>
            <person name="Martinez-Rossi N.M."/>
            <person name="Monod M."/>
            <person name="Shelest E."/>
            <person name="Barton R.C."/>
            <person name="Birch E."/>
            <person name="Brakhage A.A."/>
            <person name="Chen Z."/>
            <person name="Gurr S.J."/>
            <person name="Heiman D."/>
            <person name="Heitman J."/>
            <person name="Kosti I."/>
            <person name="Rossi A."/>
            <person name="Saif S."/>
            <person name="Samalova M."/>
            <person name="Saunders C.W."/>
            <person name="Shea T."/>
            <person name="Summerbell R.C."/>
            <person name="Xu J."/>
            <person name="Young S."/>
            <person name="Zeng Q."/>
            <person name="Birren B.W."/>
            <person name="Cuomo C.A."/>
            <person name="White T.C."/>
        </authorList>
    </citation>
    <scope>NUCLEOTIDE SEQUENCE [LARGE SCALE GENOMIC DNA]</scope>
    <source>
        <strain evidence="4">ATCC MYA-4607 / CBS 118892</strain>
    </source>
</reference>
<keyword evidence="2" id="KW-0812">Transmembrane</keyword>
<evidence type="ECO:0000313" key="4">
    <source>
        <dbReference type="Proteomes" id="UP000008864"/>
    </source>
</evidence>
<keyword evidence="2" id="KW-0472">Membrane</keyword>
<feature type="region of interest" description="Disordered" evidence="1">
    <location>
        <begin position="1"/>
        <end position="47"/>
    </location>
</feature>
<keyword evidence="2" id="KW-1133">Transmembrane helix</keyword>
<gene>
    <name evidence="3" type="ORF">TERG_11896</name>
</gene>
<feature type="compositionally biased region" description="Basic and acidic residues" evidence="1">
    <location>
        <begin position="20"/>
        <end position="34"/>
    </location>
</feature>
<dbReference type="AlphaFoldDB" id="A0A080WRY6"/>
<evidence type="ECO:0000313" key="3">
    <source>
        <dbReference type="EMBL" id="KFL60963.1"/>
    </source>
</evidence>
<protein>
    <submittedName>
        <fullName evidence="3">Uncharacterized protein</fullName>
    </submittedName>
</protein>
<dbReference type="HOGENOM" id="CLU_984151_0_0_1"/>
<keyword evidence="4" id="KW-1185">Reference proteome</keyword>
<dbReference type="RefSeq" id="XP_047605739.1">
    <property type="nucleotide sequence ID" value="XM_047750938.1"/>
</dbReference>
<dbReference type="VEuPathDB" id="FungiDB:TERG_11896"/>
<feature type="transmembrane region" description="Helical" evidence="2">
    <location>
        <begin position="242"/>
        <end position="263"/>
    </location>
</feature>
<feature type="compositionally biased region" description="Polar residues" evidence="1">
    <location>
        <begin position="35"/>
        <end position="44"/>
    </location>
</feature>